<dbReference type="Proteomes" id="UP001341840">
    <property type="component" value="Unassembled WGS sequence"/>
</dbReference>
<dbReference type="EMBL" id="JASCZI010182828">
    <property type="protein sequence ID" value="MED6188680.1"/>
    <property type="molecule type" value="Genomic_DNA"/>
</dbReference>
<evidence type="ECO:0000313" key="3">
    <source>
        <dbReference type="Proteomes" id="UP001341840"/>
    </source>
</evidence>
<keyword evidence="3" id="KW-1185">Reference proteome</keyword>
<feature type="compositionally biased region" description="Polar residues" evidence="1">
    <location>
        <begin position="151"/>
        <end position="170"/>
    </location>
</feature>
<accession>A0ABU6WUQ8</accession>
<protein>
    <submittedName>
        <fullName evidence="2">Uncharacterized protein</fullName>
    </submittedName>
</protein>
<name>A0ABU6WUQ8_9FABA</name>
<proteinExistence type="predicted"/>
<sequence length="170" mass="19658">MKSTRNLPITALVKSTYYRLSELFYRKGLEARAQLQVGNEFSQWLLKAIKFNSKARGKQGVIEFCWGRGNVTVVISRHFTFLAAMYWLHAHMHDLTGKRMWTLCIVCSRYSMCIERSSAQLDMRMIGHPMMVFVLPNPRMIRARRGRRRSTSNCTSPESSDSETSVQRAS</sequence>
<evidence type="ECO:0000256" key="1">
    <source>
        <dbReference type="SAM" id="MobiDB-lite"/>
    </source>
</evidence>
<reference evidence="2 3" key="1">
    <citation type="journal article" date="2023" name="Plants (Basel)">
        <title>Bridging the Gap: Combining Genomics and Transcriptomics Approaches to Understand Stylosanthes scabra, an Orphan Legume from the Brazilian Caatinga.</title>
        <authorList>
            <person name="Ferreira-Neto J.R.C."/>
            <person name="da Silva M.D."/>
            <person name="Binneck E."/>
            <person name="de Melo N.F."/>
            <person name="da Silva R.H."/>
            <person name="de Melo A.L.T.M."/>
            <person name="Pandolfi V."/>
            <person name="Bustamante F.O."/>
            <person name="Brasileiro-Vidal A.C."/>
            <person name="Benko-Iseppon A.M."/>
        </authorList>
    </citation>
    <scope>NUCLEOTIDE SEQUENCE [LARGE SCALE GENOMIC DNA]</scope>
    <source>
        <tissue evidence="2">Leaves</tissue>
    </source>
</reference>
<gene>
    <name evidence="2" type="ORF">PIB30_088144</name>
</gene>
<organism evidence="2 3">
    <name type="scientific">Stylosanthes scabra</name>
    <dbReference type="NCBI Taxonomy" id="79078"/>
    <lineage>
        <taxon>Eukaryota</taxon>
        <taxon>Viridiplantae</taxon>
        <taxon>Streptophyta</taxon>
        <taxon>Embryophyta</taxon>
        <taxon>Tracheophyta</taxon>
        <taxon>Spermatophyta</taxon>
        <taxon>Magnoliopsida</taxon>
        <taxon>eudicotyledons</taxon>
        <taxon>Gunneridae</taxon>
        <taxon>Pentapetalae</taxon>
        <taxon>rosids</taxon>
        <taxon>fabids</taxon>
        <taxon>Fabales</taxon>
        <taxon>Fabaceae</taxon>
        <taxon>Papilionoideae</taxon>
        <taxon>50 kb inversion clade</taxon>
        <taxon>dalbergioids sensu lato</taxon>
        <taxon>Dalbergieae</taxon>
        <taxon>Pterocarpus clade</taxon>
        <taxon>Stylosanthes</taxon>
    </lineage>
</organism>
<feature type="region of interest" description="Disordered" evidence="1">
    <location>
        <begin position="145"/>
        <end position="170"/>
    </location>
</feature>
<evidence type="ECO:0000313" key="2">
    <source>
        <dbReference type="EMBL" id="MED6188680.1"/>
    </source>
</evidence>
<comment type="caution">
    <text evidence="2">The sequence shown here is derived from an EMBL/GenBank/DDBJ whole genome shotgun (WGS) entry which is preliminary data.</text>
</comment>